<comment type="caution">
    <text evidence="1">Lacks conserved residue(s) required for the propagation of feature annotation.</text>
</comment>
<dbReference type="AlphaFoldDB" id="A0A401G3A5"/>
<keyword evidence="4" id="KW-1185">Reference proteome</keyword>
<evidence type="ECO:0000259" key="2">
    <source>
        <dbReference type="PROSITE" id="PS50110"/>
    </source>
</evidence>
<organism evidence="3 4">
    <name type="scientific">Desulfonema ishimotonii</name>
    <dbReference type="NCBI Taxonomy" id="45657"/>
    <lineage>
        <taxon>Bacteria</taxon>
        <taxon>Pseudomonadati</taxon>
        <taxon>Thermodesulfobacteriota</taxon>
        <taxon>Desulfobacteria</taxon>
        <taxon>Desulfobacterales</taxon>
        <taxon>Desulfococcaceae</taxon>
        <taxon>Desulfonema</taxon>
    </lineage>
</organism>
<dbReference type="Proteomes" id="UP000288096">
    <property type="component" value="Unassembled WGS sequence"/>
</dbReference>
<reference evidence="4" key="1">
    <citation type="submission" date="2017-11" db="EMBL/GenBank/DDBJ databases">
        <authorList>
            <person name="Watanabe M."/>
            <person name="Kojima H."/>
        </authorList>
    </citation>
    <scope>NUCLEOTIDE SEQUENCE [LARGE SCALE GENOMIC DNA]</scope>
    <source>
        <strain evidence="4">Tokyo 01</strain>
    </source>
</reference>
<name>A0A401G3A5_9BACT</name>
<dbReference type="EMBL" id="BEXT01000001">
    <property type="protein sequence ID" value="GBC63728.1"/>
    <property type="molecule type" value="Genomic_DNA"/>
</dbReference>
<evidence type="ECO:0000313" key="4">
    <source>
        <dbReference type="Proteomes" id="UP000288096"/>
    </source>
</evidence>
<evidence type="ECO:0000256" key="1">
    <source>
        <dbReference type="PROSITE-ProRule" id="PRU00169"/>
    </source>
</evidence>
<reference evidence="4" key="2">
    <citation type="submission" date="2019-01" db="EMBL/GenBank/DDBJ databases">
        <title>Genome sequence of Desulfonema ishimotonii strain Tokyo 01.</title>
        <authorList>
            <person name="Fukui M."/>
        </authorList>
    </citation>
    <scope>NUCLEOTIDE SEQUENCE [LARGE SCALE GENOMIC DNA]</scope>
    <source>
        <strain evidence="4">Tokyo 01</strain>
    </source>
</reference>
<feature type="domain" description="Response regulatory" evidence="2">
    <location>
        <begin position="7"/>
        <end position="126"/>
    </location>
</feature>
<dbReference type="InterPro" id="IPR001789">
    <property type="entry name" value="Sig_transdc_resp-reg_receiver"/>
</dbReference>
<gene>
    <name evidence="3" type="ORF">DENIS_4726</name>
</gene>
<sequence>MVQLIRRILLKGHDVNFINALRRHLKRERFVLEEAGGPTDARDKIRTAYLLGIPFDLIIIEAGGPSPEMYTLWGWIKKKHPDISIITISGFGPYDRQIESLRADQDIFCQKPITPEEMIALIRMIDLNRRGKVI</sequence>
<dbReference type="Gene3D" id="3.40.50.2300">
    <property type="match status" value="1"/>
</dbReference>
<dbReference type="GO" id="GO:0000160">
    <property type="term" value="P:phosphorelay signal transduction system"/>
    <property type="evidence" value="ECO:0007669"/>
    <property type="project" value="InterPro"/>
</dbReference>
<dbReference type="SUPFAM" id="SSF52172">
    <property type="entry name" value="CheY-like"/>
    <property type="match status" value="1"/>
</dbReference>
<proteinExistence type="predicted"/>
<protein>
    <recommendedName>
        <fullName evidence="2">Response regulatory domain-containing protein</fullName>
    </recommendedName>
</protein>
<evidence type="ECO:0000313" key="3">
    <source>
        <dbReference type="EMBL" id="GBC63728.1"/>
    </source>
</evidence>
<dbReference type="PROSITE" id="PS50110">
    <property type="entry name" value="RESPONSE_REGULATORY"/>
    <property type="match status" value="1"/>
</dbReference>
<dbReference type="InterPro" id="IPR011006">
    <property type="entry name" value="CheY-like_superfamily"/>
</dbReference>
<accession>A0A401G3A5</accession>
<comment type="caution">
    <text evidence="3">The sequence shown here is derived from an EMBL/GenBank/DDBJ whole genome shotgun (WGS) entry which is preliminary data.</text>
</comment>